<feature type="region of interest" description="Disordered" evidence="1">
    <location>
        <begin position="1"/>
        <end position="23"/>
    </location>
</feature>
<name>A0A1S0TTE4_LOALO</name>
<evidence type="ECO:0000313" key="2">
    <source>
        <dbReference type="EMBL" id="EFO19915.1"/>
    </source>
</evidence>
<dbReference type="KEGG" id="loa:LOAG_08580"/>
<proteinExistence type="predicted"/>
<dbReference type="AlphaFoldDB" id="A0A1S0TTE4"/>
<feature type="compositionally biased region" description="Polar residues" evidence="1">
    <location>
        <begin position="10"/>
        <end position="23"/>
    </location>
</feature>
<dbReference type="GeneID" id="9946006"/>
<evidence type="ECO:0000256" key="1">
    <source>
        <dbReference type="SAM" id="MobiDB-lite"/>
    </source>
</evidence>
<organism evidence="2">
    <name type="scientific">Loa loa</name>
    <name type="common">Eye worm</name>
    <name type="synonym">Filaria loa</name>
    <dbReference type="NCBI Taxonomy" id="7209"/>
    <lineage>
        <taxon>Eukaryota</taxon>
        <taxon>Metazoa</taxon>
        <taxon>Ecdysozoa</taxon>
        <taxon>Nematoda</taxon>
        <taxon>Chromadorea</taxon>
        <taxon>Rhabditida</taxon>
        <taxon>Spirurina</taxon>
        <taxon>Spiruromorpha</taxon>
        <taxon>Filarioidea</taxon>
        <taxon>Onchocercidae</taxon>
        <taxon>Loa</taxon>
    </lineage>
</organism>
<dbReference type="EMBL" id="JH712111">
    <property type="protein sequence ID" value="EFO19915.1"/>
    <property type="molecule type" value="Genomic_DNA"/>
</dbReference>
<reference evidence="2" key="1">
    <citation type="submission" date="2012-04" db="EMBL/GenBank/DDBJ databases">
        <title>The Genome Sequence of Loa loa.</title>
        <authorList>
            <consortium name="The Broad Institute Genome Sequencing Platform"/>
            <consortium name="Broad Institute Genome Sequencing Center for Infectious Disease"/>
            <person name="Nutman T.B."/>
            <person name="Fink D.L."/>
            <person name="Russ C."/>
            <person name="Young S."/>
            <person name="Zeng Q."/>
            <person name="Gargeya S."/>
            <person name="Alvarado L."/>
            <person name="Berlin A."/>
            <person name="Chapman S.B."/>
            <person name="Chen Z."/>
            <person name="Freedman E."/>
            <person name="Gellesch M."/>
            <person name="Goldberg J."/>
            <person name="Griggs A."/>
            <person name="Gujja S."/>
            <person name="Heilman E.R."/>
            <person name="Heiman D."/>
            <person name="Howarth C."/>
            <person name="Mehta T."/>
            <person name="Neiman D."/>
            <person name="Pearson M."/>
            <person name="Roberts A."/>
            <person name="Saif S."/>
            <person name="Shea T."/>
            <person name="Shenoy N."/>
            <person name="Sisk P."/>
            <person name="Stolte C."/>
            <person name="Sykes S."/>
            <person name="White J."/>
            <person name="Yandava C."/>
            <person name="Haas B."/>
            <person name="Henn M.R."/>
            <person name="Nusbaum C."/>
            <person name="Birren B."/>
        </authorList>
    </citation>
    <scope>NUCLEOTIDE SEQUENCE [LARGE SCALE GENOMIC DNA]</scope>
</reference>
<protein>
    <submittedName>
        <fullName evidence="2">Uncharacterized protein</fullName>
    </submittedName>
</protein>
<gene>
    <name evidence="2" type="ORF">LOAG_08580</name>
</gene>
<dbReference type="CTD" id="9946006"/>
<dbReference type="RefSeq" id="XP_003144158.1">
    <property type="nucleotide sequence ID" value="XM_003144110.1"/>
</dbReference>
<dbReference type="InParanoid" id="A0A1S0TTE4"/>
<accession>A0A1S0TTE4</accession>
<sequence length="81" mass="9702">MKYRRIGRYASNSALPKNESYQKGQLQHKEWKGHFVPGNMKHIERLAPPQVSDCTDQYRNERLEGMPCQWRSVPRSYFELF</sequence>